<dbReference type="GO" id="GO:0005829">
    <property type="term" value="C:cytosol"/>
    <property type="evidence" value="ECO:0007669"/>
    <property type="project" value="TreeGrafter"/>
</dbReference>
<evidence type="ECO:0000259" key="7">
    <source>
        <dbReference type="PROSITE" id="PS51352"/>
    </source>
</evidence>
<keyword evidence="5" id="KW-1015">Disulfide bond</keyword>
<dbReference type="Pfam" id="PF00578">
    <property type="entry name" value="AhpC-TSA"/>
    <property type="match status" value="1"/>
</dbReference>
<evidence type="ECO:0000256" key="6">
    <source>
        <dbReference type="ARBA" id="ARBA00023284"/>
    </source>
</evidence>
<dbReference type="Pfam" id="PF10417">
    <property type="entry name" value="1-cysPrx_C"/>
    <property type="match status" value="1"/>
</dbReference>
<proteinExistence type="inferred from homology"/>
<dbReference type="GO" id="GO:0042744">
    <property type="term" value="P:hydrogen peroxide catabolic process"/>
    <property type="evidence" value="ECO:0007669"/>
    <property type="project" value="TreeGrafter"/>
</dbReference>
<dbReference type="PhylomeDB" id="A0A0G4HLR3"/>
<comment type="similarity">
    <text evidence="2">Belongs to the peroxiredoxin family. AhpC/Prx1 subfamily.</text>
</comment>
<dbReference type="FunFam" id="3.40.30.10:FF:000002">
    <property type="entry name" value="Alkyl hydroperoxide reductase C"/>
    <property type="match status" value="1"/>
</dbReference>
<dbReference type="GO" id="GO:0006979">
    <property type="term" value="P:response to oxidative stress"/>
    <property type="evidence" value="ECO:0007669"/>
    <property type="project" value="TreeGrafter"/>
</dbReference>
<evidence type="ECO:0000256" key="5">
    <source>
        <dbReference type="ARBA" id="ARBA00023157"/>
    </source>
</evidence>
<keyword evidence="3" id="KW-0963">Cytoplasm</keyword>
<name>A0A0G4HLR3_9ALVE</name>
<reference evidence="8" key="1">
    <citation type="submission" date="2014-11" db="EMBL/GenBank/DDBJ databases">
        <authorList>
            <person name="Otto D Thomas"/>
            <person name="Naeem Raeece"/>
        </authorList>
    </citation>
    <scope>NUCLEOTIDE SEQUENCE</scope>
</reference>
<evidence type="ECO:0000256" key="3">
    <source>
        <dbReference type="ARBA" id="ARBA00022490"/>
    </source>
</evidence>
<dbReference type="PROSITE" id="PS51352">
    <property type="entry name" value="THIOREDOXIN_2"/>
    <property type="match status" value="1"/>
</dbReference>
<dbReference type="AlphaFoldDB" id="A0A0G4HLR3"/>
<feature type="domain" description="Thioredoxin" evidence="7">
    <location>
        <begin position="40"/>
        <end position="199"/>
    </location>
</feature>
<dbReference type="Gene3D" id="3.40.30.10">
    <property type="entry name" value="Glutaredoxin"/>
    <property type="match status" value="1"/>
</dbReference>
<sequence length="232" mass="25276">MLAFRNFAVSRSLLAVAQQQGRTSLGGGARGFSALTFQKIVGTGQAPDFQADAVYGDNSIKPLRLSDYFGKKYVCLFFYPADWTFVCPSEIIAFGEAYSEFQKRGAEVIGCSTDTAPSHFCWKATEPSKGGIGQVPFPIVADVSKKISSDYGVLHESHLALRGLFLIDKAGVVRHSVVNDFPVGRDVHEALRALDAIQFHESHGDVCPANWKAGEKGMKASFEGVKEYLSEK</sequence>
<evidence type="ECO:0000256" key="4">
    <source>
        <dbReference type="ARBA" id="ARBA00023002"/>
    </source>
</evidence>
<dbReference type="PANTHER" id="PTHR10681">
    <property type="entry name" value="THIOREDOXIN PEROXIDASE"/>
    <property type="match status" value="1"/>
</dbReference>
<gene>
    <name evidence="8" type="ORF">Cvel_7404</name>
</gene>
<dbReference type="GO" id="GO:0033554">
    <property type="term" value="P:cellular response to stress"/>
    <property type="evidence" value="ECO:0007669"/>
    <property type="project" value="TreeGrafter"/>
</dbReference>
<dbReference type="EMBL" id="CDMZ01003105">
    <property type="protein sequence ID" value="CEM45119.1"/>
    <property type="molecule type" value="Genomic_DNA"/>
</dbReference>
<comment type="subcellular location">
    <subcellularLocation>
        <location evidence="1">Cytoplasm</location>
    </subcellularLocation>
</comment>
<protein>
    <recommendedName>
        <fullName evidence="7">Thioredoxin domain-containing protein</fullName>
    </recommendedName>
</protein>
<organism evidence="8">
    <name type="scientific">Chromera velia CCMP2878</name>
    <dbReference type="NCBI Taxonomy" id="1169474"/>
    <lineage>
        <taxon>Eukaryota</taxon>
        <taxon>Sar</taxon>
        <taxon>Alveolata</taxon>
        <taxon>Colpodellida</taxon>
        <taxon>Chromeraceae</taxon>
        <taxon>Chromera</taxon>
    </lineage>
</organism>
<evidence type="ECO:0000256" key="2">
    <source>
        <dbReference type="ARBA" id="ARBA00009796"/>
    </source>
</evidence>
<dbReference type="InterPro" id="IPR013766">
    <property type="entry name" value="Thioredoxin_domain"/>
</dbReference>
<accession>A0A0G4HLR3</accession>
<evidence type="ECO:0000256" key="1">
    <source>
        <dbReference type="ARBA" id="ARBA00004496"/>
    </source>
</evidence>
<dbReference type="InterPro" id="IPR050217">
    <property type="entry name" value="Peroxiredoxin"/>
</dbReference>
<dbReference type="InterPro" id="IPR036249">
    <property type="entry name" value="Thioredoxin-like_sf"/>
</dbReference>
<dbReference type="VEuPathDB" id="CryptoDB:Cvel_7404"/>
<dbReference type="CDD" id="cd03015">
    <property type="entry name" value="PRX_Typ2cys"/>
    <property type="match status" value="1"/>
</dbReference>
<dbReference type="InterPro" id="IPR019479">
    <property type="entry name" value="Peroxiredoxin_C"/>
</dbReference>
<dbReference type="GO" id="GO:0008379">
    <property type="term" value="F:thioredoxin peroxidase activity"/>
    <property type="evidence" value="ECO:0007669"/>
    <property type="project" value="TreeGrafter"/>
</dbReference>
<evidence type="ECO:0000313" key="8">
    <source>
        <dbReference type="EMBL" id="CEM45119.1"/>
    </source>
</evidence>
<dbReference type="PANTHER" id="PTHR10681:SF128">
    <property type="entry name" value="THIOREDOXIN-DEPENDENT PEROXIDE REDUCTASE, MITOCHONDRIAL"/>
    <property type="match status" value="1"/>
</dbReference>
<keyword evidence="4" id="KW-0560">Oxidoreductase</keyword>
<dbReference type="GO" id="GO:0045454">
    <property type="term" value="P:cell redox homeostasis"/>
    <property type="evidence" value="ECO:0007669"/>
    <property type="project" value="TreeGrafter"/>
</dbReference>
<dbReference type="SUPFAM" id="SSF52833">
    <property type="entry name" value="Thioredoxin-like"/>
    <property type="match status" value="1"/>
</dbReference>
<dbReference type="InterPro" id="IPR000866">
    <property type="entry name" value="AhpC/TSA"/>
</dbReference>
<keyword evidence="6" id="KW-0676">Redox-active center</keyword>